<comment type="similarity">
    <text evidence="4">Belongs to the cytochrome b5 family.</text>
</comment>
<feature type="domain" description="Cytochrome b5 heme-binding" evidence="6">
    <location>
        <begin position="162"/>
        <end position="194"/>
    </location>
</feature>
<keyword evidence="3" id="KW-0408">Iron</keyword>
<evidence type="ECO:0000256" key="3">
    <source>
        <dbReference type="ARBA" id="ARBA00023004"/>
    </source>
</evidence>
<dbReference type="PANTHER" id="PTHR19359">
    <property type="entry name" value="CYTOCHROME B5"/>
    <property type="match status" value="1"/>
</dbReference>
<evidence type="ECO:0000313" key="7">
    <source>
        <dbReference type="EMBL" id="KAF4351572.1"/>
    </source>
</evidence>
<dbReference type="InterPro" id="IPR036400">
    <property type="entry name" value="Cyt_B5-like_heme/steroid_sf"/>
</dbReference>
<dbReference type="Proteomes" id="UP000583929">
    <property type="component" value="Unassembled WGS sequence"/>
</dbReference>
<proteinExistence type="inferred from homology"/>
<feature type="compositionally biased region" description="Basic and acidic residues" evidence="5">
    <location>
        <begin position="35"/>
        <end position="44"/>
    </location>
</feature>
<gene>
    <name evidence="7" type="ORF">G4B88_000610</name>
</gene>
<evidence type="ECO:0000256" key="5">
    <source>
        <dbReference type="SAM" id="MobiDB-lite"/>
    </source>
</evidence>
<sequence length="217" mass="25309">MWYRTTSAREDEDKRRVRSDEAERYVFGTARRVMEDRRERSAAREDDEEERSEAKSEKSGKEERRLVMLRAAVGAVAMAEERRKRRKSMDGVGSLFREVRKGRPLVKTHHHIILCLSRVLAYVGERDSRTVGSLLRERCNTAIIPEVMKYCYHQLLINFVRKTFAGKDSTNDFEDVGHSDSAREMMEKYYIREIDATTIPLTKTDLHSTARNSTQSQ</sequence>
<dbReference type="GO" id="GO:0016020">
    <property type="term" value="C:membrane"/>
    <property type="evidence" value="ECO:0007669"/>
    <property type="project" value="TreeGrafter"/>
</dbReference>
<dbReference type="SUPFAM" id="SSF55856">
    <property type="entry name" value="Cytochrome b5-like heme/steroid binding domain"/>
    <property type="match status" value="1"/>
</dbReference>
<feature type="compositionally biased region" description="Basic and acidic residues" evidence="5">
    <location>
        <begin position="52"/>
        <end position="62"/>
    </location>
</feature>
<dbReference type="Gene3D" id="3.10.120.10">
    <property type="entry name" value="Cytochrome b5-like heme/steroid binding domain"/>
    <property type="match status" value="1"/>
</dbReference>
<dbReference type="PANTHER" id="PTHR19359:SF144">
    <property type="entry name" value="CYTOCHROME B5"/>
    <property type="match status" value="1"/>
</dbReference>
<keyword evidence="1" id="KW-0349">Heme</keyword>
<dbReference type="Pfam" id="PF00173">
    <property type="entry name" value="Cyt-b5"/>
    <property type="match status" value="1"/>
</dbReference>
<dbReference type="GO" id="GO:0046872">
    <property type="term" value="F:metal ion binding"/>
    <property type="evidence" value="ECO:0007669"/>
    <property type="project" value="UniProtKB-KW"/>
</dbReference>
<name>A0A7J6DZK6_CANSA</name>
<feature type="region of interest" description="Disordered" evidence="5">
    <location>
        <begin position="35"/>
        <end position="62"/>
    </location>
</feature>
<evidence type="ECO:0000256" key="4">
    <source>
        <dbReference type="ARBA" id="ARBA00038168"/>
    </source>
</evidence>
<protein>
    <recommendedName>
        <fullName evidence="6">Cytochrome b5 heme-binding domain-containing protein</fullName>
    </recommendedName>
</protein>
<comment type="caution">
    <text evidence="7">The sequence shown here is derived from an EMBL/GenBank/DDBJ whole genome shotgun (WGS) entry which is preliminary data.</text>
</comment>
<evidence type="ECO:0000259" key="6">
    <source>
        <dbReference type="Pfam" id="PF00173"/>
    </source>
</evidence>
<evidence type="ECO:0000313" key="8">
    <source>
        <dbReference type="Proteomes" id="UP000583929"/>
    </source>
</evidence>
<dbReference type="EMBL" id="JAATIQ010000553">
    <property type="protein sequence ID" value="KAF4351572.1"/>
    <property type="molecule type" value="Genomic_DNA"/>
</dbReference>
<dbReference type="InterPro" id="IPR001199">
    <property type="entry name" value="Cyt_B5-like_heme/steroid-bd"/>
</dbReference>
<reference evidence="7 8" key="1">
    <citation type="journal article" date="2020" name="bioRxiv">
        <title>Sequence and annotation of 42 cannabis genomes reveals extensive copy number variation in cannabinoid synthesis and pathogen resistance genes.</title>
        <authorList>
            <person name="Mckernan K.J."/>
            <person name="Helbert Y."/>
            <person name="Kane L.T."/>
            <person name="Ebling H."/>
            <person name="Zhang L."/>
            <person name="Liu B."/>
            <person name="Eaton Z."/>
            <person name="Mclaughlin S."/>
            <person name="Kingan S."/>
            <person name="Baybayan P."/>
            <person name="Concepcion G."/>
            <person name="Jordan M."/>
            <person name="Riva A."/>
            <person name="Barbazuk W."/>
            <person name="Harkins T."/>
        </authorList>
    </citation>
    <scope>NUCLEOTIDE SEQUENCE [LARGE SCALE GENOMIC DNA]</scope>
    <source>
        <strain evidence="8">cv. Jamaican Lion 4</strain>
        <tissue evidence="7">Leaf</tissue>
    </source>
</reference>
<dbReference type="AlphaFoldDB" id="A0A7J6DZK6"/>
<evidence type="ECO:0000256" key="2">
    <source>
        <dbReference type="ARBA" id="ARBA00022723"/>
    </source>
</evidence>
<accession>A0A7J6DZK6</accession>
<keyword evidence="8" id="KW-1185">Reference proteome</keyword>
<evidence type="ECO:0000256" key="1">
    <source>
        <dbReference type="ARBA" id="ARBA00022617"/>
    </source>
</evidence>
<dbReference type="GO" id="GO:0020037">
    <property type="term" value="F:heme binding"/>
    <property type="evidence" value="ECO:0007669"/>
    <property type="project" value="TreeGrafter"/>
</dbReference>
<keyword evidence="2" id="KW-0479">Metal-binding</keyword>
<dbReference type="InterPro" id="IPR050668">
    <property type="entry name" value="Cytochrome_b5"/>
</dbReference>
<organism evidence="7 8">
    <name type="scientific">Cannabis sativa</name>
    <name type="common">Hemp</name>
    <name type="synonym">Marijuana</name>
    <dbReference type="NCBI Taxonomy" id="3483"/>
    <lineage>
        <taxon>Eukaryota</taxon>
        <taxon>Viridiplantae</taxon>
        <taxon>Streptophyta</taxon>
        <taxon>Embryophyta</taxon>
        <taxon>Tracheophyta</taxon>
        <taxon>Spermatophyta</taxon>
        <taxon>Magnoliopsida</taxon>
        <taxon>eudicotyledons</taxon>
        <taxon>Gunneridae</taxon>
        <taxon>Pentapetalae</taxon>
        <taxon>rosids</taxon>
        <taxon>fabids</taxon>
        <taxon>Rosales</taxon>
        <taxon>Cannabaceae</taxon>
        <taxon>Cannabis</taxon>
    </lineage>
</organism>